<dbReference type="EMBL" id="JAXCLX010000002">
    <property type="protein sequence ID" value="MDY0873183.1"/>
    <property type="molecule type" value="Genomic_DNA"/>
</dbReference>
<organism evidence="1 2">
    <name type="scientific">Dongia rigui</name>
    <dbReference type="NCBI Taxonomy" id="940149"/>
    <lineage>
        <taxon>Bacteria</taxon>
        <taxon>Pseudomonadati</taxon>
        <taxon>Pseudomonadota</taxon>
        <taxon>Alphaproteobacteria</taxon>
        <taxon>Rhodospirillales</taxon>
        <taxon>Dongiaceae</taxon>
        <taxon>Dongia</taxon>
    </lineage>
</organism>
<evidence type="ECO:0000313" key="2">
    <source>
        <dbReference type="Proteomes" id="UP001271769"/>
    </source>
</evidence>
<proteinExistence type="predicted"/>
<dbReference type="Proteomes" id="UP001271769">
    <property type="component" value="Unassembled WGS sequence"/>
</dbReference>
<comment type="caution">
    <text evidence="1">The sequence shown here is derived from an EMBL/GenBank/DDBJ whole genome shotgun (WGS) entry which is preliminary data.</text>
</comment>
<dbReference type="RefSeq" id="WP_320501647.1">
    <property type="nucleotide sequence ID" value="NZ_JAXCLX010000002.1"/>
</dbReference>
<evidence type="ECO:0000313" key="1">
    <source>
        <dbReference type="EMBL" id="MDY0873183.1"/>
    </source>
</evidence>
<reference evidence="1 2" key="1">
    <citation type="journal article" date="2013" name="Antonie Van Leeuwenhoek">
        <title>Dongia rigui sp. nov., isolated from freshwater of a large wetland in Korea.</title>
        <authorList>
            <person name="Baik K.S."/>
            <person name="Hwang Y.M."/>
            <person name="Choi J.S."/>
            <person name="Kwon J."/>
            <person name="Seong C.N."/>
        </authorList>
    </citation>
    <scope>NUCLEOTIDE SEQUENCE [LARGE SCALE GENOMIC DNA]</scope>
    <source>
        <strain evidence="1 2">04SU4-P</strain>
    </source>
</reference>
<gene>
    <name evidence="1" type="ORF">SMD31_14670</name>
</gene>
<name>A0ABU5E2R0_9PROT</name>
<protein>
    <submittedName>
        <fullName evidence="1">Uncharacterized protein</fullName>
    </submittedName>
</protein>
<keyword evidence="2" id="KW-1185">Reference proteome</keyword>
<accession>A0ABU5E2R0</accession>
<sequence>MTLVVATKLFEVPVLAGDFIVSSKGTTVPHMMVPTQPRLPSLMPAGAAWKISGLRKKISIVRPELALGWSGSTIGARTLIRELREYQPITPFTFASLSKFLSTLHDFGSNVVEVVGWVGSDAPTAFRWCSDCHRQIEAIGDVAIGSGASTWISAQPRAMSHFSATLVDPAERAISAMLAKAAILLGSEVHTGSTLKHFSGYGLELIYWAQGSFRYVDEVTYLMFDIEAVSPENFQGNIIPIIYKYKSFGQHCIVQVTQLNSAGRRGAKSGDTFVSVITPVDNSMPDLDLKKIEPLSLRSDYYCVFIRWRLLGRGEFSGPIVLAADGNDDAFSFNSAHGIEYISLKNAFVSSLIRNMSSYKPPFLR</sequence>